<feature type="domain" description="EF-hand" evidence="17">
    <location>
        <begin position="1168"/>
        <end position="1203"/>
    </location>
</feature>
<keyword evidence="21" id="KW-1185">Reference proteome</keyword>
<evidence type="ECO:0000256" key="9">
    <source>
        <dbReference type="ARBA" id="ARBA00023065"/>
    </source>
</evidence>
<dbReference type="FunFam" id="3.90.290.10:FF:000013">
    <property type="entry name" value="Follistatin a"/>
    <property type="match status" value="1"/>
</dbReference>
<keyword evidence="14" id="KW-0894">Sodium channel</keyword>
<dbReference type="Pfam" id="PF07648">
    <property type="entry name" value="Kazal_2"/>
    <property type="match status" value="3"/>
</dbReference>
<dbReference type="InterPro" id="IPR001696">
    <property type="entry name" value="Na_channel_asu"/>
</dbReference>
<dbReference type="Gene3D" id="1.20.120.350">
    <property type="entry name" value="Voltage-gated potassium channels. Chain C"/>
    <property type="match status" value="3"/>
</dbReference>
<evidence type="ECO:0000256" key="15">
    <source>
        <dbReference type="SAM" id="Coils"/>
    </source>
</evidence>
<dbReference type="PROSITE" id="PS51364">
    <property type="entry name" value="TB"/>
    <property type="match status" value="1"/>
</dbReference>
<dbReference type="PRINTS" id="PR00170">
    <property type="entry name" value="NACHANNEL"/>
</dbReference>
<organism evidence="20 21">
    <name type="scientific">Scyliorhinus torazame</name>
    <name type="common">Cloudy catshark</name>
    <name type="synonym">Catulus torazame</name>
    <dbReference type="NCBI Taxonomy" id="75743"/>
    <lineage>
        <taxon>Eukaryota</taxon>
        <taxon>Metazoa</taxon>
        <taxon>Chordata</taxon>
        <taxon>Craniata</taxon>
        <taxon>Vertebrata</taxon>
        <taxon>Chondrichthyes</taxon>
        <taxon>Elasmobranchii</taxon>
        <taxon>Galeomorphii</taxon>
        <taxon>Galeoidea</taxon>
        <taxon>Carcharhiniformes</taxon>
        <taxon>Scyliorhinidae</taxon>
        <taxon>Scyliorhinus</taxon>
    </lineage>
</organism>
<reference evidence="20 21" key="1">
    <citation type="journal article" date="2018" name="Nat. Ecol. Evol.">
        <title>Shark genomes provide insights into elasmobranch evolution and the origin of vertebrates.</title>
        <authorList>
            <person name="Hara Y"/>
            <person name="Yamaguchi K"/>
            <person name="Onimaru K"/>
            <person name="Kadota M"/>
            <person name="Koyanagi M"/>
            <person name="Keeley SD"/>
            <person name="Tatsumi K"/>
            <person name="Tanaka K"/>
            <person name="Motone F"/>
            <person name="Kageyama Y"/>
            <person name="Nozu R"/>
            <person name="Adachi N"/>
            <person name="Nishimura O"/>
            <person name="Nakagawa R"/>
            <person name="Tanegashima C"/>
            <person name="Kiyatake I"/>
            <person name="Matsumoto R"/>
            <person name="Murakumo K"/>
            <person name="Nishida K"/>
            <person name="Terakita A"/>
            <person name="Kuratani S"/>
            <person name="Sato K"/>
            <person name="Hyodo S Kuraku.S."/>
        </authorList>
    </citation>
    <scope>NUCLEOTIDE SEQUENCE [LARGE SCALE GENOMIC DNA]</scope>
</reference>
<evidence type="ECO:0000256" key="8">
    <source>
        <dbReference type="ARBA" id="ARBA00022989"/>
    </source>
</evidence>
<evidence type="ECO:0000256" key="10">
    <source>
        <dbReference type="ARBA" id="ARBA00023136"/>
    </source>
</evidence>
<keyword evidence="11" id="KW-1015">Disulfide bond</keyword>
<evidence type="ECO:0000313" key="20">
    <source>
        <dbReference type="EMBL" id="GCB69708.1"/>
    </source>
</evidence>
<dbReference type="InterPro" id="IPR036058">
    <property type="entry name" value="Kazal_dom_sf"/>
</dbReference>
<dbReference type="SUPFAM" id="SSF100895">
    <property type="entry name" value="Kazal-type serine protease inhibitors"/>
    <property type="match status" value="3"/>
</dbReference>
<dbReference type="Proteomes" id="UP000288216">
    <property type="component" value="Unassembled WGS sequence"/>
</dbReference>
<evidence type="ECO:0000256" key="12">
    <source>
        <dbReference type="ARBA" id="ARBA00023180"/>
    </source>
</evidence>
<name>A0A401P9B8_SCYTO</name>
<dbReference type="OrthoDB" id="2984333at2759"/>
<evidence type="ECO:0000256" key="14">
    <source>
        <dbReference type="RuleBase" id="RU361132"/>
    </source>
</evidence>
<dbReference type="EMBL" id="BFAA01001732">
    <property type="protein sequence ID" value="GCB69708.1"/>
    <property type="molecule type" value="Genomic_DNA"/>
</dbReference>
<dbReference type="FunFam" id="1.20.120.350:FF:000009">
    <property type="entry name" value="Voltage-dependent T-type calcium channel subunit alpha"/>
    <property type="match status" value="1"/>
</dbReference>
<dbReference type="CDD" id="cd23767">
    <property type="entry name" value="IQCD"/>
    <property type="match status" value="1"/>
</dbReference>
<feature type="transmembrane region" description="Helical" evidence="14">
    <location>
        <begin position="403"/>
        <end position="433"/>
    </location>
</feature>
<dbReference type="InterPro" id="IPR017878">
    <property type="entry name" value="TB_dom"/>
</dbReference>
<keyword evidence="15" id="KW-0175">Coiled coil</keyword>
<dbReference type="Pfam" id="PF09289">
    <property type="entry name" value="FOLN"/>
    <property type="match status" value="1"/>
</dbReference>
<feature type="transmembrane region" description="Helical" evidence="14">
    <location>
        <begin position="207"/>
        <end position="227"/>
    </location>
</feature>
<feature type="transmembrane region" description="Helical" evidence="14">
    <location>
        <begin position="63"/>
        <end position="90"/>
    </location>
</feature>
<evidence type="ECO:0000259" key="19">
    <source>
        <dbReference type="PROSITE" id="PS51465"/>
    </source>
</evidence>
<feature type="transmembrane region" description="Helical" evidence="14">
    <location>
        <begin position="1128"/>
        <end position="1151"/>
    </location>
</feature>
<feature type="region of interest" description="Disordered" evidence="16">
    <location>
        <begin position="1632"/>
        <end position="1656"/>
    </location>
</feature>
<evidence type="ECO:0000256" key="6">
    <source>
        <dbReference type="ARBA" id="ARBA00022737"/>
    </source>
</evidence>
<dbReference type="InterPro" id="IPR015369">
    <property type="entry name" value="Follistatin/Osteonectin_EGF"/>
</dbReference>
<keyword evidence="10 14" id="KW-0472">Membrane</keyword>
<keyword evidence="9 14" id="KW-0406">Ion transport</keyword>
<evidence type="ECO:0000256" key="4">
    <source>
        <dbReference type="ARBA" id="ARBA00022692"/>
    </source>
</evidence>
<feature type="transmembrane region" description="Helical" evidence="14">
    <location>
        <begin position="270"/>
        <end position="293"/>
    </location>
</feature>
<evidence type="ECO:0000256" key="13">
    <source>
        <dbReference type="ARBA" id="ARBA00023303"/>
    </source>
</evidence>
<sequence>MYLLPLYRRCPTNFTCLPGIGFNPNNGYTNFDNIGWALITAFQLITLDYWENTYNLVLRASGAFYIIFFIVVVMFGAHYIVNLVLAVVAASYEKEAKRKQEAKEEEERIMELRRQKALLRAKDNNLNPKDRFRQCGRKLTRGFSMDSVISWANEISQLSEGEETDNQKKSKCYTFKKRLKRKFCSWTCCPTFLRLQEYLVILVSHPIFEGVITICILINTLLLSIDYHQAPYSHALESGNTVLSIIFIIEAILKVTALNPMPYVRNGWNAFDFIIVLLTCLEWVLSTINIPTLKLSMIRSLRMLRVFKLAKNWKTLNTLINIIFKSLKEMGNLTLIVIIVIYIFTVIGMQLVGHDYENKEAFEGNRIPRWNFRGFYNSFIMVFRILCGEWIEPLYDCMRCSKMYFCLPLFLLTYIAGNFLVLNLFLALLLNFFSGDTLTANAKEEKKVPYKDYIKNLLALLKCRKPNRSSSGKIQPDEQTDISEADNAHPSNEVPLSDCNTGQQMNVQNEIKSSTVEPAAFPTFSRSGSLPPVGENEVPTLETVEEVQQEGELLRPTADVSDPEIVAKQSNDKHVSEENKAEEEKRASSVEGETAEDEENKTEIKIMQPCLPTMCTERCTCCHPLKTTFVAELFLALRKLMFKVVNNRVFDGSVLFVILLSTITLTLDDKYLQNDAKVQLALQYLDYFYAFFFNFEMIVKVLGLGLTDYFTNVWTLLDFFLVVIGWLSMLGNSIQAFKSLRSLRTLRALRPLRAISRWEGMRLVVNALVASIPSISNVMFVCLVFWLIFGIVGVQIFGGTFFQCVDENNVRLPLNIVNNRSECDAYQDIGYKWVNPKINFDNVLAAYMALLQVATFEGWLEIMANAADTRGSRKEGALVTVLTEDQRRFYGTLKRLFKTKPVKKIPTPKNKILYSFYRLVSHKSFEPITIALITMNVMVMACDHYGQTKMFALVLNWFNLIFAAIFTVEAILKLLGQRQYYFTQAWNIFDFLVVALSLIGILLDSSASKKQGVSPTILRVFRIVRLARLLRLVRSLKGIRKLLFTLVISIPALFNIGLLLGLVMFIYSILGMSLFRDLPRESPINDMVNFETFGNSMMLLFRLTTAAAWNEILHVMINSPVQRQFVSFTYMTSYIVVAYIVIINMYVAVILENFHEAQEQELAGVTDEDVDMFYEVWSNYDVKATQFITYDQLSDFLNELKSPLRIPQPNAVKVAALNLPITNGNMLHCLDVLEALSAVIVGKVTQSEPLTKLSGEVFKMSMKVFPIRSTMETITTTLMIRKEFKAALTIQKAFRTWKVRRSVLRPAVKLSATMLRMINSRAAIVTLTLFIFLTIGDQRVQAGNCWLQQAKNGKCQVLYMTGVSREECCKSGRLGTAWTEDDVPSSTLFRWIIFNGGAPGCTPCKETCDNVDCGPGKRCKMNKRNKPRCVCAPDCSNVTWKGTVCGTDGKTYKDECVLLKARCKGHPELEVQYQGKCRKTCRDVLCPGSSVCVVDQTNSAYCVMCNPRICPEPSSPEQYLCGNDGITYASACHIRRATCLMGRSIGVAYEGKCIKAKSCDDIQCSSGKKCLWDNRLGRGRCAVCNVCQGGRSDEPVCATDNTTYPNECAMKSSACSSGTLLEIKHTGSCNSITEEDEEEEDEQENNTFPKSTFPIW</sequence>
<feature type="transmembrane region" description="Helical" evidence="14">
    <location>
        <begin position="1042"/>
        <end position="1070"/>
    </location>
</feature>
<dbReference type="GO" id="GO:0005509">
    <property type="term" value="F:calcium ion binding"/>
    <property type="evidence" value="ECO:0007669"/>
    <property type="project" value="InterPro"/>
</dbReference>
<keyword evidence="12" id="KW-0325">Glycoprotein</keyword>
<dbReference type="Pfam" id="PF21333">
    <property type="entry name" value="FST_N"/>
    <property type="match status" value="1"/>
</dbReference>
<dbReference type="InterPro" id="IPR005821">
    <property type="entry name" value="Ion_trans_dom"/>
</dbReference>
<feature type="region of interest" description="Disordered" evidence="16">
    <location>
        <begin position="467"/>
        <end position="501"/>
    </location>
</feature>
<feature type="transmembrane region" description="Helical" evidence="14">
    <location>
        <begin position="713"/>
        <end position="734"/>
    </location>
</feature>
<dbReference type="InterPro" id="IPR002048">
    <property type="entry name" value="EF_hand_dom"/>
</dbReference>
<keyword evidence="2 14" id="KW-0813">Transport</keyword>
<keyword evidence="13 14" id="KW-0407">Ion channel</keyword>
<feature type="transmembrane region" description="Helical" evidence="14">
    <location>
        <begin position="649"/>
        <end position="667"/>
    </location>
</feature>
<gene>
    <name evidence="20" type="ORF">scyTo_0005527</name>
</gene>
<dbReference type="PROSITE" id="PS51465">
    <property type="entry name" value="KAZAL_2"/>
    <property type="match status" value="3"/>
</dbReference>
<dbReference type="STRING" id="75743.A0A401P9B8"/>
<feature type="domain" description="Kazal-like" evidence="19">
    <location>
        <begin position="1582"/>
        <end position="1631"/>
    </location>
</feature>
<dbReference type="GO" id="GO:0086010">
    <property type="term" value="P:membrane depolarization during action potential"/>
    <property type="evidence" value="ECO:0007669"/>
    <property type="project" value="TreeGrafter"/>
</dbReference>
<dbReference type="PROSITE" id="PS50222">
    <property type="entry name" value="EF_HAND_2"/>
    <property type="match status" value="1"/>
</dbReference>
<proteinExistence type="inferred from homology"/>
<keyword evidence="6" id="KW-0677">Repeat</keyword>
<dbReference type="FunFam" id="1.20.120.350:FF:000068">
    <property type="entry name" value="Sodium channel protein"/>
    <property type="match status" value="1"/>
</dbReference>
<keyword evidence="7 14" id="KW-0851">Voltage-gated channel</keyword>
<dbReference type="SUPFAM" id="SSF57581">
    <property type="entry name" value="TB module/8-cys domain"/>
    <property type="match status" value="1"/>
</dbReference>
<dbReference type="PANTHER" id="PTHR10037:SF62">
    <property type="entry name" value="SODIUM CHANNEL PROTEIN 60E"/>
    <property type="match status" value="1"/>
</dbReference>
<feature type="transmembrane region" description="Helical" evidence="14">
    <location>
        <begin position="778"/>
        <end position="802"/>
    </location>
</feature>
<feature type="transmembrane region" description="Helical" evidence="14">
    <location>
        <begin position="333"/>
        <end position="352"/>
    </location>
</feature>
<evidence type="ECO:0000256" key="1">
    <source>
        <dbReference type="ARBA" id="ARBA00004651"/>
    </source>
</evidence>
<dbReference type="GO" id="GO:0001518">
    <property type="term" value="C:voltage-gated sodium channel complex"/>
    <property type="evidence" value="ECO:0007669"/>
    <property type="project" value="UniProtKB-UniRule"/>
</dbReference>
<keyword evidence="8 14" id="KW-1133">Transmembrane helix</keyword>
<comment type="subcellular location">
    <subcellularLocation>
        <location evidence="1 14">Cell membrane</location>
        <topology evidence="1 14">Multi-pass membrane protein</topology>
    </subcellularLocation>
</comment>
<dbReference type="CDD" id="cd00104">
    <property type="entry name" value="KAZAL_FS"/>
    <property type="match status" value="2"/>
</dbReference>
<evidence type="ECO:0000256" key="16">
    <source>
        <dbReference type="SAM" id="MobiDB-lite"/>
    </source>
</evidence>
<dbReference type="PANTHER" id="PTHR10037">
    <property type="entry name" value="VOLTAGE-GATED CATION CHANNEL CALCIUM AND SODIUM"/>
    <property type="match status" value="1"/>
</dbReference>
<accession>A0A401P9B8</accession>
<dbReference type="SUPFAM" id="SSF57196">
    <property type="entry name" value="EGF/Laminin"/>
    <property type="match status" value="1"/>
</dbReference>
<feature type="transmembrane region" description="Helical" evidence="14">
    <location>
        <begin position="687"/>
        <end position="707"/>
    </location>
</feature>
<dbReference type="FunFam" id="1.20.120.350:FF:000059">
    <property type="entry name" value="Sodium channel protein"/>
    <property type="match status" value="1"/>
</dbReference>
<evidence type="ECO:0000256" key="3">
    <source>
        <dbReference type="ARBA" id="ARBA00022475"/>
    </source>
</evidence>
<dbReference type="Gene3D" id="3.90.290.10">
    <property type="entry name" value="TGF-beta binding (TB) domain"/>
    <property type="match status" value="1"/>
</dbReference>
<keyword evidence="4 14" id="KW-0812">Transmembrane</keyword>
<dbReference type="OMA" id="WANEISQ"/>
<feature type="transmembrane region" description="Helical" evidence="14">
    <location>
        <begin position="984"/>
        <end position="1003"/>
    </location>
</feature>
<feature type="domain" description="Kazal-like" evidence="19">
    <location>
        <begin position="1414"/>
        <end position="1479"/>
    </location>
</feature>
<comment type="similarity">
    <text evidence="14">Belongs to the sodium channel (TC 1.A.1.10) family.</text>
</comment>
<dbReference type="SMART" id="SM00280">
    <property type="entry name" value="KAZAL"/>
    <property type="match status" value="3"/>
</dbReference>
<keyword evidence="3" id="KW-1003">Cell membrane</keyword>
<evidence type="ECO:0000259" key="17">
    <source>
        <dbReference type="PROSITE" id="PS50222"/>
    </source>
</evidence>
<comment type="caution">
    <text evidence="14">Lacks conserved residue(s) required for the propagation of feature annotation.</text>
</comment>
<dbReference type="InterPro" id="IPR002350">
    <property type="entry name" value="Kazal_dom"/>
</dbReference>
<keyword evidence="14" id="KW-0915">Sodium</keyword>
<dbReference type="GO" id="GO:0019228">
    <property type="term" value="P:neuronal action potential"/>
    <property type="evidence" value="ECO:0007669"/>
    <property type="project" value="TreeGrafter"/>
</dbReference>
<evidence type="ECO:0000256" key="5">
    <source>
        <dbReference type="ARBA" id="ARBA00022729"/>
    </source>
</evidence>
<keyword evidence="14" id="KW-0739">Sodium transport</keyword>
<feature type="coiled-coil region" evidence="15">
    <location>
        <begin position="89"/>
        <end position="122"/>
    </location>
</feature>
<keyword evidence="5" id="KW-0732">Signal</keyword>
<dbReference type="FunFam" id="3.30.60.30:FF:000006">
    <property type="entry name" value="Follistatin a"/>
    <property type="match status" value="1"/>
</dbReference>
<dbReference type="SUPFAM" id="SSF81324">
    <property type="entry name" value="Voltage-gated potassium channels"/>
    <property type="match status" value="3"/>
</dbReference>
<dbReference type="InterPro" id="IPR043203">
    <property type="entry name" value="VGCC_Ca_Na"/>
</dbReference>
<dbReference type="SMART" id="SM00274">
    <property type="entry name" value="FOLN"/>
    <property type="match status" value="3"/>
</dbReference>
<feature type="compositionally biased region" description="Acidic residues" evidence="16">
    <location>
        <begin position="1633"/>
        <end position="1644"/>
    </location>
</feature>
<evidence type="ECO:0000259" key="18">
    <source>
        <dbReference type="PROSITE" id="PS51364"/>
    </source>
</evidence>
<protein>
    <recommendedName>
        <fullName evidence="14">Sodium channel protein</fullName>
    </recommendedName>
</protein>
<dbReference type="Gene3D" id="1.10.238.10">
    <property type="entry name" value="EF-hand"/>
    <property type="match status" value="1"/>
</dbReference>
<feature type="domain" description="TB" evidence="18">
    <location>
        <begin position="1343"/>
        <end position="1404"/>
    </location>
</feature>
<evidence type="ECO:0000256" key="7">
    <source>
        <dbReference type="ARBA" id="ARBA00022882"/>
    </source>
</evidence>
<feature type="transmembrane region" description="Helical" evidence="14">
    <location>
        <begin position="950"/>
        <end position="972"/>
    </location>
</feature>
<feature type="compositionally biased region" description="Basic and acidic residues" evidence="16">
    <location>
        <begin position="570"/>
        <end position="588"/>
    </location>
</feature>
<evidence type="ECO:0000313" key="21">
    <source>
        <dbReference type="Proteomes" id="UP000288216"/>
    </source>
</evidence>
<dbReference type="InterPro" id="IPR036773">
    <property type="entry name" value="TB_dom_sf"/>
</dbReference>
<dbReference type="InterPro" id="IPR003645">
    <property type="entry name" value="Fol_N"/>
</dbReference>
<feature type="transmembrane region" description="Helical" evidence="14">
    <location>
        <begin position="239"/>
        <end position="258"/>
    </location>
</feature>
<dbReference type="InterPro" id="IPR027359">
    <property type="entry name" value="Volt_channel_dom_sf"/>
</dbReference>
<dbReference type="Gene3D" id="1.10.287.70">
    <property type="match status" value="4"/>
</dbReference>
<dbReference type="Gene3D" id="3.30.60.30">
    <property type="match status" value="3"/>
</dbReference>
<feature type="transmembrane region" description="Helical" evidence="14">
    <location>
        <begin position="1318"/>
        <end position="1335"/>
    </location>
</feature>
<feature type="domain" description="Kazal-like" evidence="19">
    <location>
        <begin position="1503"/>
        <end position="1555"/>
    </location>
</feature>
<evidence type="ECO:0000256" key="2">
    <source>
        <dbReference type="ARBA" id="ARBA00022448"/>
    </source>
</evidence>
<comment type="caution">
    <text evidence="20">The sequence shown here is derived from an EMBL/GenBank/DDBJ whole genome shotgun (WGS) entry which is preliminary data.</text>
</comment>
<feature type="region of interest" description="Disordered" evidence="16">
    <location>
        <begin position="550"/>
        <end position="599"/>
    </location>
</feature>
<dbReference type="Pfam" id="PF00520">
    <property type="entry name" value="Ion_trans"/>
    <property type="match status" value="4"/>
</dbReference>
<comment type="function">
    <text evidence="14">Mediates the voltage-dependent sodium ion permeability of excitable membranes. Assuming opened or closed conformations in response to the voltage difference across the membrane, the protein forms a sodium-selective channel through which Na(+) ions may pass in accordance with their electrochemical gradient.</text>
</comment>
<dbReference type="GO" id="GO:0005248">
    <property type="term" value="F:voltage-gated sodium channel activity"/>
    <property type="evidence" value="ECO:0007669"/>
    <property type="project" value="InterPro"/>
</dbReference>
<evidence type="ECO:0000256" key="11">
    <source>
        <dbReference type="ARBA" id="ARBA00023157"/>
    </source>
</evidence>